<proteinExistence type="predicted"/>
<keyword evidence="1" id="KW-0812">Transmembrane</keyword>
<dbReference type="AlphaFoldDB" id="A0A8J6Q966"/>
<keyword evidence="1" id="KW-0472">Membrane</keyword>
<dbReference type="Proteomes" id="UP000602057">
    <property type="component" value="Unassembled WGS sequence"/>
</dbReference>
<feature type="domain" description="DUF6377" evidence="2">
    <location>
        <begin position="263"/>
        <end position="523"/>
    </location>
</feature>
<name>A0A8J6Q966_9FLAO</name>
<reference evidence="3" key="1">
    <citation type="journal article" date="2013" name="Int. J. Syst. Evol. Microbiol.">
        <title>Aestuariibaculum suncheonense gen. nov., sp. nov., a marine bacterium of the family Flavobacteriaceae isolated from a tidal flat and emended descriptions of the genera Gaetbulibacter and Tamlana.</title>
        <authorList>
            <person name="Jeong S.H."/>
            <person name="Park M.S."/>
            <person name="Jin H.M."/>
            <person name="Lee K."/>
            <person name="Park W."/>
            <person name="Jeon C.O."/>
        </authorList>
    </citation>
    <scope>NUCLEOTIDE SEQUENCE</scope>
    <source>
        <strain evidence="3">SC17</strain>
    </source>
</reference>
<evidence type="ECO:0000256" key="1">
    <source>
        <dbReference type="SAM" id="Phobius"/>
    </source>
</evidence>
<dbReference type="Gene3D" id="1.25.40.10">
    <property type="entry name" value="Tetratricopeptide repeat domain"/>
    <property type="match status" value="1"/>
</dbReference>
<dbReference type="EMBL" id="JACVXC010000004">
    <property type="protein sequence ID" value="MBD0836092.1"/>
    <property type="molecule type" value="Genomic_DNA"/>
</dbReference>
<keyword evidence="1" id="KW-1133">Transmembrane helix</keyword>
<organism evidence="3 4">
    <name type="scientific">Aestuariibaculum suncheonense</name>
    <dbReference type="NCBI Taxonomy" id="1028745"/>
    <lineage>
        <taxon>Bacteria</taxon>
        <taxon>Pseudomonadati</taxon>
        <taxon>Bacteroidota</taxon>
        <taxon>Flavobacteriia</taxon>
        <taxon>Flavobacteriales</taxon>
        <taxon>Flavobacteriaceae</taxon>
    </lineage>
</organism>
<reference evidence="3" key="2">
    <citation type="submission" date="2020-09" db="EMBL/GenBank/DDBJ databases">
        <authorList>
            <person name="Wu Z."/>
        </authorList>
    </citation>
    <scope>NUCLEOTIDE SEQUENCE</scope>
    <source>
        <strain evidence="3">SC17</strain>
    </source>
</reference>
<comment type="caution">
    <text evidence="3">The sequence shown here is derived from an EMBL/GenBank/DDBJ whole genome shotgun (WGS) entry which is preliminary data.</text>
</comment>
<keyword evidence="4" id="KW-1185">Reference proteome</keyword>
<evidence type="ECO:0000313" key="3">
    <source>
        <dbReference type="EMBL" id="MBD0836092.1"/>
    </source>
</evidence>
<dbReference type="RefSeq" id="WP_188216581.1">
    <property type="nucleotide sequence ID" value="NZ_BAABGH010000007.1"/>
</dbReference>
<evidence type="ECO:0000313" key="4">
    <source>
        <dbReference type="Proteomes" id="UP000602057"/>
    </source>
</evidence>
<protein>
    <recommendedName>
        <fullName evidence="2">DUF6377 domain-containing protein</fullName>
    </recommendedName>
</protein>
<dbReference type="Pfam" id="PF19904">
    <property type="entry name" value="DUF6377"/>
    <property type="match status" value="1"/>
</dbReference>
<evidence type="ECO:0000259" key="2">
    <source>
        <dbReference type="Pfam" id="PF19904"/>
    </source>
</evidence>
<sequence length="563" mass="65531">MEKIFYCALKLNRLFFILLCLSSSLVIGQSNNSFIVLKKVLDSVDIYDSSKVLNIKELNLRLNSLDKTNLTERFNLSQELFGQYIVFKRDSAFSYALQTKRIAESVGDKQLQNRAYLNLADICVSGGMYKEGFDYLNSIDTTNITKEIASYYYGIMGRCYSDMAEYSNLPYFNDDYDELAKKYRNKAVLLTEKGTFYYSFLVAFNKLKSKKYKEAQLDFEDLLKAENSAHDLALTHFMLGEIYSIENKPNAAIEHFTLATINDVRTSTKESLAMIRLAELLFKKGDLLNASLVINKAYDDSRFYGAQQRKLQIGAVLPLIEQEILKNIEREKTRLYWQYVGVTVFLIIVLLFTGIIIIQFKRLQKAKKVIANAHNELQDKNVVLLEVNKKLNESNNEIIQVNSRLFEANKIKEEYLGFFFTEYDDIFEKFNELIIKVDSYLDLGEYEKVKYHLSKYNPRKEKDKLLHNFDTAFINLFPNFINEFNSLMKEGQQIRLKENQILNKELRIFALIRLGVTHNEKIAQILGYSVNSIYAFKTKVRNKSLIENEKFDLKLNENTSIRA</sequence>
<dbReference type="InterPro" id="IPR045957">
    <property type="entry name" value="DUF6377"/>
</dbReference>
<gene>
    <name evidence="3" type="ORF">ICJ84_11630</name>
</gene>
<dbReference type="InterPro" id="IPR011990">
    <property type="entry name" value="TPR-like_helical_dom_sf"/>
</dbReference>
<feature type="transmembrane region" description="Helical" evidence="1">
    <location>
        <begin position="336"/>
        <end position="358"/>
    </location>
</feature>
<dbReference type="SUPFAM" id="SSF48452">
    <property type="entry name" value="TPR-like"/>
    <property type="match status" value="2"/>
</dbReference>
<accession>A0A8J6Q966</accession>